<keyword evidence="2" id="KW-1185">Reference proteome</keyword>
<protein>
    <submittedName>
        <fullName evidence="1">Uncharacterized protein</fullName>
    </submittedName>
</protein>
<dbReference type="PIR" id="H97035">
    <property type="entry name" value="H97035"/>
</dbReference>
<dbReference type="STRING" id="272562.CA_C1101"/>
<name>Q97K20_CLOAB</name>
<organism evidence="1 2">
    <name type="scientific">Clostridium acetobutylicum (strain ATCC 824 / DSM 792 / JCM 1419 / IAM 19013 / LMG 5710 / NBRC 13948 / NRRL B-527 / VKM B-1787 / 2291 / W)</name>
    <dbReference type="NCBI Taxonomy" id="272562"/>
    <lineage>
        <taxon>Bacteria</taxon>
        <taxon>Bacillati</taxon>
        <taxon>Bacillota</taxon>
        <taxon>Clostridia</taxon>
        <taxon>Eubacteriales</taxon>
        <taxon>Clostridiaceae</taxon>
        <taxon>Clostridium</taxon>
    </lineage>
</organism>
<dbReference type="EMBL" id="AE001437">
    <property type="protein sequence ID" value="AAK79075.1"/>
    <property type="molecule type" value="Genomic_DNA"/>
</dbReference>
<gene>
    <name evidence="1" type="ordered locus">CA_C1101</name>
</gene>
<reference evidence="1 2" key="1">
    <citation type="journal article" date="2001" name="J. Bacteriol.">
        <title>Genome sequence and comparative analysis of the solvent-producing bacterium Clostridium acetobutylicum.</title>
        <authorList>
            <person name="Nolling J."/>
            <person name="Breton G."/>
            <person name="Omelchenko M.V."/>
            <person name="Makarova K.S."/>
            <person name="Zeng Q."/>
            <person name="Gibson R."/>
            <person name="Lee H.M."/>
            <person name="Dubois J."/>
            <person name="Qiu D."/>
            <person name="Hitti J."/>
            <person name="Wolf Y.I."/>
            <person name="Tatusov R.L."/>
            <person name="Sabathe F."/>
            <person name="Doucette-Stamm L."/>
            <person name="Soucaille P."/>
            <person name="Daly M.J."/>
            <person name="Bennett G.N."/>
            <person name="Koonin E.V."/>
            <person name="Smith D.R."/>
        </authorList>
    </citation>
    <scope>NUCLEOTIDE SEQUENCE [LARGE SCALE GENOMIC DNA]</scope>
    <source>
        <strain evidence="2">ATCC 824 / DSM 792 / JCM 1419 / LMG 5710 / VKM B-1787</strain>
    </source>
</reference>
<dbReference type="HOGENOM" id="CLU_2971164_0_0_9"/>
<evidence type="ECO:0000313" key="1">
    <source>
        <dbReference type="EMBL" id="AAK79075.1"/>
    </source>
</evidence>
<accession>Q97K20</accession>
<dbReference type="Proteomes" id="UP000000814">
    <property type="component" value="Chromosome"/>
</dbReference>
<proteinExistence type="predicted"/>
<evidence type="ECO:0000313" key="2">
    <source>
        <dbReference type="Proteomes" id="UP000000814"/>
    </source>
</evidence>
<dbReference type="AlphaFoldDB" id="Q97K20"/>
<dbReference type="KEGG" id="cac:CA_C1101"/>
<sequence>MLHVNPFTVLNEIDASVRTPTYRRDRCQNWGNGILDLHLNVERGFKDLSFFIILNEYNHIKGNHTNIMA</sequence>